<evidence type="ECO:0008006" key="3">
    <source>
        <dbReference type="Google" id="ProtNLM"/>
    </source>
</evidence>
<proteinExistence type="predicted"/>
<protein>
    <recommendedName>
        <fullName evidence="3">Ubiquitin-like domain-containing protein</fullName>
    </recommendedName>
</protein>
<sequence>MGDDRRSGVSNDPIAYDPEIEASVEAALRGLFLNPWVAARISSAPEGVEGMSLSDLEEVILDRVAELRVLVRHREQRRNPQITLNMLLPSGRSFPHAVRLRSRIDKVCWELTCSEELRAFQDNCVKLLLGTLELEWHRAIGDYEVADGDSVTVVLTSRAADADPFEG</sequence>
<gene>
    <name evidence="1" type="ORF">SNAT2548_LOCUS6953</name>
</gene>
<organism evidence="1 2">
    <name type="scientific">Symbiodinium natans</name>
    <dbReference type="NCBI Taxonomy" id="878477"/>
    <lineage>
        <taxon>Eukaryota</taxon>
        <taxon>Sar</taxon>
        <taxon>Alveolata</taxon>
        <taxon>Dinophyceae</taxon>
        <taxon>Suessiales</taxon>
        <taxon>Symbiodiniaceae</taxon>
        <taxon>Symbiodinium</taxon>
    </lineage>
</organism>
<dbReference type="EMBL" id="CAJNDS010000476">
    <property type="protein sequence ID" value="CAE7209869.1"/>
    <property type="molecule type" value="Genomic_DNA"/>
</dbReference>
<dbReference type="Proteomes" id="UP000604046">
    <property type="component" value="Unassembled WGS sequence"/>
</dbReference>
<comment type="caution">
    <text evidence="1">The sequence shown here is derived from an EMBL/GenBank/DDBJ whole genome shotgun (WGS) entry which is preliminary data.</text>
</comment>
<accession>A0A812JT95</accession>
<name>A0A812JT95_9DINO</name>
<dbReference type="OrthoDB" id="422459at2759"/>
<dbReference type="AlphaFoldDB" id="A0A812JT95"/>
<evidence type="ECO:0000313" key="1">
    <source>
        <dbReference type="EMBL" id="CAE7209869.1"/>
    </source>
</evidence>
<reference evidence="1" key="1">
    <citation type="submission" date="2021-02" db="EMBL/GenBank/DDBJ databases">
        <authorList>
            <person name="Dougan E. K."/>
            <person name="Rhodes N."/>
            <person name="Thang M."/>
            <person name="Chan C."/>
        </authorList>
    </citation>
    <scope>NUCLEOTIDE SEQUENCE</scope>
</reference>
<keyword evidence="2" id="KW-1185">Reference proteome</keyword>
<evidence type="ECO:0000313" key="2">
    <source>
        <dbReference type="Proteomes" id="UP000604046"/>
    </source>
</evidence>